<feature type="transmembrane region" description="Helical" evidence="2">
    <location>
        <begin position="231"/>
        <end position="252"/>
    </location>
</feature>
<dbReference type="InterPro" id="IPR011990">
    <property type="entry name" value="TPR-like_helical_dom_sf"/>
</dbReference>
<evidence type="ECO:0000313" key="3">
    <source>
        <dbReference type="EMBL" id="MCA9389947.1"/>
    </source>
</evidence>
<feature type="transmembrane region" description="Helical" evidence="2">
    <location>
        <begin position="14"/>
        <end position="32"/>
    </location>
</feature>
<feature type="transmembrane region" description="Helical" evidence="2">
    <location>
        <begin position="74"/>
        <end position="93"/>
    </location>
</feature>
<feature type="transmembrane region" description="Helical" evidence="2">
    <location>
        <begin position="450"/>
        <end position="471"/>
    </location>
</feature>
<dbReference type="SUPFAM" id="SSF48452">
    <property type="entry name" value="TPR-like"/>
    <property type="match status" value="1"/>
</dbReference>
<proteinExistence type="predicted"/>
<reference evidence="3" key="2">
    <citation type="journal article" date="2021" name="Microbiome">
        <title>Successional dynamics and alternative stable states in a saline activated sludge microbial community over 9 years.</title>
        <authorList>
            <person name="Wang Y."/>
            <person name="Ye J."/>
            <person name="Ju F."/>
            <person name="Liu L."/>
            <person name="Boyd J.A."/>
            <person name="Deng Y."/>
            <person name="Parks D.H."/>
            <person name="Jiang X."/>
            <person name="Yin X."/>
            <person name="Woodcroft B.J."/>
            <person name="Tyson G.W."/>
            <person name="Hugenholtz P."/>
            <person name="Polz M.F."/>
            <person name="Zhang T."/>
        </authorList>
    </citation>
    <scope>NUCLEOTIDE SEQUENCE</scope>
    <source>
        <strain evidence="3">HKST-UBA01</strain>
    </source>
</reference>
<accession>A0A955LGN4</accession>
<feature type="transmembrane region" description="Helical" evidence="2">
    <location>
        <begin position="105"/>
        <end position="124"/>
    </location>
</feature>
<organism evidence="3 4">
    <name type="scientific">candidate division WWE3 bacterium</name>
    <dbReference type="NCBI Taxonomy" id="2053526"/>
    <lineage>
        <taxon>Bacteria</taxon>
        <taxon>Katanobacteria</taxon>
    </lineage>
</organism>
<feature type="transmembrane region" description="Helical" evidence="2">
    <location>
        <begin position="320"/>
        <end position="344"/>
    </location>
</feature>
<feature type="transmembrane region" description="Helical" evidence="2">
    <location>
        <begin position="188"/>
        <end position="210"/>
    </location>
</feature>
<dbReference type="AlphaFoldDB" id="A0A955LGN4"/>
<feature type="transmembrane region" description="Helical" evidence="2">
    <location>
        <begin position="44"/>
        <end position="62"/>
    </location>
</feature>
<feature type="transmembrane region" description="Helical" evidence="2">
    <location>
        <begin position="374"/>
        <end position="407"/>
    </location>
</feature>
<feature type="region of interest" description="Disordered" evidence="1">
    <location>
        <begin position="721"/>
        <end position="774"/>
    </location>
</feature>
<dbReference type="EMBL" id="JAGQKX010000013">
    <property type="protein sequence ID" value="MCA9389947.1"/>
    <property type="molecule type" value="Genomic_DNA"/>
</dbReference>
<evidence type="ECO:0000313" key="4">
    <source>
        <dbReference type="Proteomes" id="UP000701698"/>
    </source>
</evidence>
<dbReference type="InterPro" id="IPR051533">
    <property type="entry name" value="WaaL-like"/>
</dbReference>
<keyword evidence="2" id="KW-0812">Transmembrane</keyword>
<keyword evidence="2" id="KW-1133">Transmembrane helix</keyword>
<comment type="caution">
    <text evidence="3">The sequence shown here is derived from an EMBL/GenBank/DDBJ whole genome shotgun (WGS) entry which is preliminary data.</text>
</comment>
<dbReference type="PANTHER" id="PTHR37422">
    <property type="entry name" value="TEICHURONIC ACID BIOSYNTHESIS PROTEIN TUAE"/>
    <property type="match status" value="1"/>
</dbReference>
<dbReference type="PANTHER" id="PTHR37422:SF13">
    <property type="entry name" value="LIPOPOLYSACCHARIDE BIOSYNTHESIS PROTEIN PA4999-RELATED"/>
    <property type="match status" value="1"/>
</dbReference>
<name>A0A955LGN4_UNCKA</name>
<gene>
    <name evidence="3" type="ORF">KC571_00935</name>
</gene>
<evidence type="ECO:0008006" key="5">
    <source>
        <dbReference type="Google" id="ProtNLM"/>
    </source>
</evidence>
<keyword evidence="2" id="KW-0472">Membrane</keyword>
<evidence type="ECO:0000256" key="1">
    <source>
        <dbReference type="SAM" id="MobiDB-lite"/>
    </source>
</evidence>
<dbReference type="Proteomes" id="UP000701698">
    <property type="component" value="Unassembled WGS sequence"/>
</dbReference>
<sequence length="774" mass="85578">MNENQPIVQSLDKLSSAIIAVFFFIFPLAFFVNTTEFVEYAKMVVLIITALLLLGIWGLRSVVSGRLTVTRTPFDVQIVFIVVSFILSTWFSVSINNSIYGEFNMWHWTAAEFISFAIIFYATVTTVRSKDWFKKLAVSFLASITFVALLAIGVYFNLFDKLVSIDSLSGNRVLQLFSIDGFSPAGNIFSVAYLLAFGLLLAIVLLRGVMKPEGEGRFLMTERIPLNIQKILLGGKIILLGVALLLWLGAYIPGIPSRVDMPTVLPWSDSWRIASSAIRDYPFLGTGPSTYNAAYRAYRSVQINQTDYWNFVFNRSGSEYLTWLTSMGIVGFASLVLFAIKILFTAKKSMQNGNDMQPKMQYQSDAVLKIKGPVVVGIVISVLLFAIISTNVLIMGAFFMLLSLWILAEKLDEQSNLSVQEVNLSLEFANDRLMGNVRSNTEGEKGSRPFIPLLMGVLTVIIAFVGAYYAIQDVRSNVAFAQSIQNLAQTNAQARDIYDTQRKAITLNPRRDAYRRAYANTNITVARLFAEQRGESITDTERQDIIQLVQQSIREVQIITQTLNPANALNWQVRGRIYQSLLGVARGADQWALQAYQQAILLAPNDPQLRVDLAGLYLTLAINGQQDEGTQGQAPDETAPTVPDTKAANLLRAEAVLQNAINLKSDYPNSHFNLAVVYQEANRYDLAVRELQTTVSLLSEDSPDYDQAVKLLEDLKVKADEQAEQNGGQNAQPTPTPTPTVAEATPTPTTVAEPTVTPTVAPTVTTSPTPTTAP</sequence>
<feature type="transmembrane region" description="Helical" evidence="2">
    <location>
        <begin position="136"/>
        <end position="158"/>
    </location>
</feature>
<reference evidence="3" key="1">
    <citation type="submission" date="2020-04" db="EMBL/GenBank/DDBJ databases">
        <authorList>
            <person name="Zhang T."/>
        </authorList>
    </citation>
    <scope>NUCLEOTIDE SEQUENCE</scope>
    <source>
        <strain evidence="3">HKST-UBA01</strain>
    </source>
</reference>
<evidence type="ECO:0000256" key="2">
    <source>
        <dbReference type="SAM" id="Phobius"/>
    </source>
</evidence>
<feature type="compositionally biased region" description="Low complexity" evidence="1">
    <location>
        <begin position="739"/>
        <end position="774"/>
    </location>
</feature>
<dbReference type="Gene3D" id="1.25.40.10">
    <property type="entry name" value="Tetratricopeptide repeat domain"/>
    <property type="match status" value="1"/>
</dbReference>
<protein>
    <recommendedName>
        <fullName evidence="5">Tetratricopeptide repeat protein</fullName>
    </recommendedName>
</protein>